<evidence type="ECO:0008006" key="3">
    <source>
        <dbReference type="Google" id="ProtNLM"/>
    </source>
</evidence>
<dbReference type="EMBL" id="BAAAGE010000004">
    <property type="protein sequence ID" value="GAA0729794.1"/>
    <property type="molecule type" value="Genomic_DNA"/>
</dbReference>
<proteinExistence type="predicted"/>
<accession>A0ABN1J685</accession>
<gene>
    <name evidence="1" type="ORF">GCM10009430_40300</name>
</gene>
<dbReference type="Proteomes" id="UP001501758">
    <property type="component" value="Unassembled WGS sequence"/>
</dbReference>
<keyword evidence="2" id="KW-1185">Reference proteome</keyword>
<organism evidence="1 2">
    <name type="scientific">Aquimarina litoralis</name>
    <dbReference type="NCBI Taxonomy" id="584605"/>
    <lineage>
        <taxon>Bacteria</taxon>
        <taxon>Pseudomonadati</taxon>
        <taxon>Bacteroidota</taxon>
        <taxon>Flavobacteriia</taxon>
        <taxon>Flavobacteriales</taxon>
        <taxon>Flavobacteriaceae</taxon>
        <taxon>Aquimarina</taxon>
    </lineage>
</organism>
<evidence type="ECO:0000313" key="2">
    <source>
        <dbReference type="Proteomes" id="UP001501758"/>
    </source>
</evidence>
<reference evidence="1 2" key="1">
    <citation type="journal article" date="2019" name="Int. J. Syst. Evol. Microbiol.">
        <title>The Global Catalogue of Microorganisms (GCM) 10K type strain sequencing project: providing services to taxonomists for standard genome sequencing and annotation.</title>
        <authorList>
            <consortium name="The Broad Institute Genomics Platform"/>
            <consortium name="The Broad Institute Genome Sequencing Center for Infectious Disease"/>
            <person name="Wu L."/>
            <person name="Ma J."/>
        </authorList>
    </citation>
    <scope>NUCLEOTIDE SEQUENCE [LARGE SCALE GENOMIC DNA]</scope>
    <source>
        <strain evidence="1 2">JCM 15974</strain>
    </source>
</reference>
<name>A0ABN1J685_9FLAO</name>
<sequence>MKSLKTLLYFSIFKYPLSAKEIYLFSAAENEREVNIELDYLKQKGVVSTNKDFYFLDNNVSSVDRRIEGNRMANLVMDKAIRKGVLISKFPYVKSVGISGALSKNYHDKNGDVDYFVITKSERLWIARTLLMLYKKIFLFNSRKFFCINYFVTEDSLEISEKNIFTATELLTLIPISGDFKDFYNQNQWVSNFLPNLEIGKTSITSLTKKPLLSGFIERTLNNKPGSVLESVCLKLTLKKWTSKFQDLSKEDFKIAMKSTQGVSKHHPQNFQKQVIDKLNQKYQEFQSKYDIELEKEHA</sequence>
<comment type="caution">
    <text evidence="1">The sequence shown here is derived from an EMBL/GenBank/DDBJ whole genome shotgun (WGS) entry which is preliminary data.</text>
</comment>
<dbReference type="RefSeq" id="WP_343914049.1">
    <property type="nucleotide sequence ID" value="NZ_BAAAGE010000004.1"/>
</dbReference>
<protein>
    <recommendedName>
        <fullName evidence="3">Nucleotidyltransferase domain-containing protein</fullName>
    </recommendedName>
</protein>
<evidence type="ECO:0000313" key="1">
    <source>
        <dbReference type="EMBL" id="GAA0729794.1"/>
    </source>
</evidence>